<dbReference type="InterPro" id="IPR036236">
    <property type="entry name" value="Znf_C2H2_sf"/>
</dbReference>
<dbReference type="SMART" id="SM00355">
    <property type="entry name" value="ZnF_C2H2"/>
    <property type="match status" value="6"/>
</dbReference>
<dbReference type="InterPro" id="IPR013087">
    <property type="entry name" value="Znf_C2H2_type"/>
</dbReference>
<dbReference type="SUPFAM" id="SSF57667">
    <property type="entry name" value="beta-beta-alpha zinc fingers"/>
    <property type="match status" value="4"/>
</dbReference>
<feature type="domain" description="C2H2-type" evidence="5">
    <location>
        <begin position="71"/>
        <end position="91"/>
    </location>
</feature>
<dbReference type="Pfam" id="PF00096">
    <property type="entry name" value="zf-C2H2"/>
    <property type="match status" value="3"/>
</dbReference>
<feature type="domain" description="C2H2-type" evidence="5">
    <location>
        <begin position="169"/>
        <end position="189"/>
    </location>
</feature>
<evidence type="ECO:0000256" key="3">
    <source>
        <dbReference type="ARBA" id="ARBA00022771"/>
    </source>
</evidence>
<protein>
    <recommendedName>
        <fullName evidence="5">C2H2-type domain-containing protein</fullName>
    </recommendedName>
</protein>
<evidence type="ECO:0000313" key="7">
    <source>
        <dbReference type="Proteomes" id="UP001154078"/>
    </source>
</evidence>
<dbReference type="Gene3D" id="3.30.160.60">
    <property type="entry name" value="Classic Zinc Finger"/>
    <property type="match status" value="4"/>
</dbReference>
<organism evidence="6 7">
    <name type="scientific">Brassicogethes aeneus</name>
    <name type="common">Rape pollen beetle</name>
    <name type="synonym">Meligethes aeneus</name>
    <dbReference type="NCBI Taxonomy" id="1431903"/>
    <lineage>
        <taxon>Eukaryota</taxon>
        <taxon>Metazoa</taxon>
        <taxon>Ecdysozoa</taxon>
        <taxon>Arthropoda</taxon>
        <taxon>Hexapoda</taxon>
        <taxon>Insecta</taxon>
        <taxon>Pterygota</taxon>
        <taxon>Neoptera</taxon>
        <taxon>Endopterygota</taxon>
        <taxon>Coleoptera</taxon>
        <taxon>Polyphaga</taxon>
        <taxon>Cucujiformia</taxon>
        <taxon>Nitidulidae</taxon>
        <taxon>Meligethinae</taxon>
        <taxon>Brassicogethes</taxon>
    </lineage>
</organism>
<dbReference type="PROSITE" id="PS00028">
    <property type="entry name" value="ZINC_FINGER_C2H2_1"/>
    <property type="match status" value="4"/>
</dbReference>
<feature type="domain" description="C2H2-type" evidence="5">
    <location>
        <begin position="201"/>
        <end position="221"/>
    </location>
</feature>
<dbReference type="GO" id="GO:0008270">
    <property type="term" value="F:zinc ion binding"/>
    <property type="evidence" value="ECO:0007669"/>
    <property type="project" value="UniProtKB-KW"/>
</dbReference>
<proteinExistence type="predicted"/>
<reference evidence="6" key="1">
    <citation type="submission" date="2021-12" db="EMBL/GenBank/DDBJ databases">
        <authorList>
            <person name="King R."/>
        </authorList>
    </citation>
    <scope>NUCLEOTIDE SEQUENCE</scope>
</reference>
<evidence type="ECO:0000259" key="5">
    <source>
        <dbReference type="PROSITE" id="PS00028"/>
    </source>
</evidence>
<keyword evidence="1" id="KW-0479">Metal-binding</keyword>
<dbReference type="Proteomes" id="UP001154078">
    <property type="component" value="Chromosome 9"/>
</dbReference>
<evidence type="ECO:0000256" key="1">
    <source>
        <dbReference type="ARBA" id="ARBA00022723"/>
    </source>
</evidence>
<feature type="domain" description="C2H2-type" evidence="5">
    <location>
        <begin position="127"/>
        <end position="148"/>
    </location>
</feature>
<evidence type="ECO:0000256" key="4">
    <source>
        <dbReference type="ARBA" id="ARBA00022833"/>
    </source>
</evidence>
<keyword evidence="2" id="KW-0677">Repeat</keyword>
<name>A0A9P0BJ70_BRAAE</name>
<dbReference type="AlphaFoldDB" id="A0A9P0BJ70"/>
<gene>
    <name evidence="6" type="ORF">MELIAE_LOCUS13169</name>
</gene>
<sequence>MDHVIVHKNIKNFKCPICDKAFRTKQNVAKHLPINSEKWPYKCTLGDKSFKKQSILRKHSFIHLKDRPFKCDVCDKTYKSKESLRVHKLTHNKPKFDCKMCASTFDSLSHLYGHSCRSNKTLKFFICNFCKRGFLKKTLLSIHVRNMHQKVSFTCDTCGILFNRNAKACEYCDLIFYDKKSMENHKKSHLGEVNSKEDLLCTICNKQFEFPKYLKAHLKQHEDSYKKYK</sequence>
<evidence type="ECO:0000256" key="2">
    <source>
        <dbReference type="ARBA" id="ARBA00022737"/>
    </source>
</evidence>
<dbReference type="FunFam" id="3.30.160.60:FF:000624">
    <property type="entry name" value="zinc finger protein 697"/>
    <property type="match status" value="1"/>
</dbReference>
<dbReference type="PANTHER" id="PTHR24379">
    <property type="entry name" value="KRAB AND ZINC FINGER DOMAIN-CONTAINING"/>
    <property type="match status" value="1"/>
</dbReference>
<keyword evidence="7" id="KW-1185">Reference proteome</keyword>
<accession>A0A9P0BJ70</accession>
<keyword evidence="4" id="KW-0862">Zinc</keyword>
<dbReference type="EMBL" id="OV121140">
    <property type="protein sequence ID" value="CAH0564688.1"/>
    <property type="molecule type" value="Genomic_DNA"/>
</dbReference>
<dbReference type="PANTHER" id="PTHR24379:SF121">
    <property type="entry name" value="C2H2-TYPE DOMAIN-CONTAINING PROTEIN"/>
    <property type="match status" value="1"/>
</dbReference>
<evidence type="ECO:0000313" key="6">
    <source>
        <dbReference type="EMBL" id="CAH0564688.1"/>
    </source>
</evidence>
<keyword evidence="3" id="KW-0863">Zinc-finger</keyword>
<dbReference type="OrthoDB" id="6651342at2759"/>